<reference evidence="3 4" key="1">
    <citation type="submission" date="2020-01" db="EMBL/GenBank/DDBJ databases">
        <authorList>
            <person name="Gupta K D."/>
        </authorList>
    </citation>
    <scope>NUCLEOTIDE SEQUENCE [LARGE SCALE GENOMIC DNA]</scope>
</reference>
<dbReference type="SUPFAM" id="SSF56112">
    <property type="entry name" value="Protein kinase-like (PK-like)"/>
    <property type="match status" value="1"/>
</dbReference>
<organism evidence="3 4">
    <name type="scientific">Cyclocybe aegerita</name>
    <name type="common">Black poplar mushroom</name>
    <name type="synonym">Agrocybe aegerita</name>
    <dbReference type="NCBI Taxonomy" id="1973307"/>
    <lineage>
        <taxon>Eukaryota</taxon>
        <taxon>Fungi</taxon>
        <taxon>Dikarya</taxon>
        <taxon>Basidiomycota</taxon>
        <taxon>Agaricomycotina</taxon>
        <taxon>Agaricomycetes</taxon>
        <taxon>Agaricomycetidae</taxon>
        <taxon>Agaricales</taxon>
        <taxon>Agaricineae</taxon>
        <taxon>Bolbitiaceae</taxon>
        <taxon>Cyclocybe</taxon>
    </lineage>
</organism>
<dbReference type="GO" id="GO:0004672">
    <property type="term" value="F:protein kinase activity"/>
    <property type="evidence" value="ECO:0007669"/>
    <property type="project" value="InterPro"/>
</dbReference>
<dbReference type="GO" id="GO:0005524">
    <property type="term" value="F:ATP binding"/>
    <property type="evidence" value="ECO:0007669"/>
    <property type="project" value="UniProtKB-UniRule"/>
</dbReference>
<keyword evidence="4" id="KW-1185">Reference proteome</keyword>
<dbReference type="InterPro" id="IPR017441">
    <property type="entry name" value="Protein_kinase_ATP_BS"/>
</dbReference>
<dbReference type="InterPro" id="IPR000719">
    <property type="entry name" value="Prot_kinase_dom"/>
</dbReference>
<comment type="caution">
    <text evidence="3">The sequence shown here is derived from an EMBL/GenBank/DDBJ whole genome shotgun (WGS) entry which is preliminary data.</text>
</comment>
<proteinExistence type="predicted"/>
<dbReference type="Gene3D" id="1.10.510.10">
    <property type="entry name" value="Transferase(Phosphotransferase) domain 1"/>
    <property type="match status" value="1"/>
</dbReference>
<dbReference type="InterPro" id="IPR011009">
    <property type="entry name" value="Kinase-like_dom_sf"/>
</dbReference>
<dbReference type="OrthoDB" id="5579860at2759"/>
<feature type="binding site" evidence="1">
    <location>
        <position position="41"/>
    </location>
    <ligand>
        <name>ATP</name>
        <dbReference type="ChEBI" id="CHEBI:30616"/>
    </ligand>
</feature>
<evidence type="ECO:0000259" key="2">
    <source>
        <dbReference type="PROSITE" id="PS50011"/>
    </source>
</evidence>
<accession>A0A8S0X158</accession>
<evidence type="ECO:0000313" key="3">
    <source>
        <dbReference type="EMBL" id="CAA7270756.1"/>
    </source>
</evidence>
<dbReference type="Proteomes" id="UP000467700">
    <property type="component" value="Unassembled WGS sequence"/>
</dbReference>
<evidence type="ECO:0000313" key="4">
    <source>
        <dbReference type="Proteomes" id="UP000467700"/>
    </source>
</evidence>
<dbReference type="PROSITE" id="PS00107">
    <property type="entry name" value="PROTEIN_KINASE_ATP"/>
    <property type="match status" value="1"/>
</dbReference>
<name>A0A8S0X158_CYCAE</name>
<feature type="domain" description="Protein kinase" evidence="2">
    <location>
        <begin position="11"/>
        <end position="125"/>
    </location>
</feature>
<dbReference type="EMBL" id="CACVBS010000096">
    <property type="protein sequence ID" value="CAA7270756.1"/>
    <property type="molecule type" value="Genomic_DNA"/>
</dbReference>
<gene>
    <name evidence="3" type="ORF">AAE3_LOCUS13034</name>
</gene>
<keyword evidence="1" id="KW-0067">ATP-binding</keyword>
<sequence length="125" mass="13702">MTPALKYALAPYGKAFLGDGGYSVVFKATEEGSGKQVAIKKSRISKKVKRSFLQHEIRVLQLLQGQASIPAVYAYGRLPHFEYMAMELLGPSVAQMLKEGAGLLVETVIQVVDQTLMALKHIHSL</sequence>
<dbReference type="AlphaFoldDB" id="A0A8S0X158"/>
<dbReference type="Pfam" id="PF00069">
    <property type="entry name" value="Pkinase"/>
    <property type="match status" value="1"/>
</dbReference>
<keyword evidence="1" id="KW-0547">Nucleotide-binding</keyword>
<dbReference type="PROSITE" id="PS50011">
    <property type="entry name" value="PROTEIN_KINASE_DOM"/>
    <property type="match status" value="1"/>
</dbReference>
<evidence type="ECO:0000256" key="1">
    <source>
        <dbReference type="PROSITE-ProRule" id="PRU10141"/>
    </source>
</evidence>
<protein>
    <recommendedName>
        <fullName evidence="2">Protein kinase domain-containing protein</fullName>
    </recommendedName>
</protein>